<feature type="compositionally biased region" description="Low complexity" evidence="1">
    <location>
        <begin position="112"/>
        <end position="125"/>
    </location>
</feature>
<evidence type="ECO:0000256" key="1">
    <source>
        <dbReference type="SAM" id="MobiDB-lite"/>
    </source>
</evidence>
<comment type="caution">
    <text evidence="2">The sequence shown here is derived from an EMBL/GenBank/DDBJ whole genome shotgun (WGS) entry which is preliminary data.</text>
</comment>
<gene>
    <name evidence="2" type="ORF">EHYA_04766</name>
</gene>
<name>A0A401YR51_9ACTN</name>
<protein>
    <submittedName>
        <fullName evidence="2">Uncharacterized protein</fullName>
    </submittedName>
</protein>
<dbReference type="AlphaFoldDB" id="A0A401YR51"/>
<evidence type="ECO:0000313" key="3">
    <source>
        <dbReference type="Proteomes" id="UP000286931"/>
    </source>
</evidence>
<proteinExistence type="predicted"/>
<accession>A0A401YR51</accession>
<feature type="region of interest" description="Disordered" evidence="1">
    <location>
        <begin position="1"/>
        <end position="210"/>
    </location>
</feature>
<feature type="compositionally biased region" description="Polar residues" evidence="1">
    <location>
        <begin position="144"/>
        <end position="157"/>
    </location>
</feature>
<dbReference type="Proteomes" id="UP000286931">
    <property type="component" value="Unassembled WGS sequence"/>
</dbReference>
<dbReference type="EMBL" id="BIFH01000022">
    <property type="protein sequence ID" value="GCD97079.1"/>
    <property type="molecule type" value="Genomic_DNA"/>
</dbReference>
<sequence>MRSGRERYGFDPAPSTRSPPPGTDPPADRSAATPRSIPRTPGSPNDERAPTARASTKSVSPGRPPIPGMSIPGQPPRVRRRHPIRPPQLPMDPADPRTRPGHHRRGLQRSQPARAGRARAVGRPSGPSPWRAKRCGTHERVRPSTASRHSSSPVKPTTTRESRAASPTAHVSRSTPRIRAARGRRSLRSGPATVPTGPGTSSPDAGSECHRRQRVCCLSCRRGGSRAPAGPAAFPRPCLCVPAWGRATRISR</sequence>
<keyword evidence="3" id="KW-1185">Reference proteome</keyword>
<reference evidence="2 3" key="1">
    <citation type="submission" date="2018-12" db="EMBL/GenBank/DDBJ databases">
        <title>Draft genome sequence of Embleya hyalina NBRC 13850T.</title>
        <authorList>
            <person name="Komaki H."/>
            <person name="Hosoyama A."/>
            <person name="Kimura A."/>
            <person name="Ichikawa N."/>
            <person name="Tamura T."/>
        </authorList>
    </citation>
    <scope>NUCLEOTIDE SEQUENCE [LARGE SCALE GENOMIC DNA]</scope>
    <source>
        <strain evidence="2 3">NBRC 13850</strain>
    </source>
</reference>
<evidence type="ECO:0000313" key="2">
    <source>
        <dbReference type="EMBL" id="GCD97079.1"/>
    </source>
</evidence>
<organism evidence="2 3">
    <name type="scientific">Embleya hyalina</name>
    <dbReference type="NCBI Taxonomy" id="516124"/>
    <lineage>
        <taxon>Bacteria</taxon>
        <taxon>Bacillati</taxon>
        <taxon>Actinomycetota</taxon>
        <taxon>Actinomycetes</taxon>
        <taxon>Kitasatosporales</taxon>
        <taxon>Streptomycetaceae</taxon>
        <taxon>Embleya</taxon>
    </lineage>
</organism>